<dbReference type="Pfam" id="PF00005">
    <property type="entry name" value="ABC_tran"/>
    <property type="match status" value="1"/>
</dbReference>
<dbReference type="GO" id="GO:0016887">
    <property type="term" value="F:ATP hydrolysis activity"/>
    <property type="evidence" value="ECO:0007669"/>
    <property type="project" value="InterPro"/>
</dbReference>
<evidence type="ECO:0000313" key="2">
    <source>
        <dbReference type="EMBL" id="OXM14793.1"/>
    </source>
</evidence>
<dbReference type="GO" id="GO:0005524">
    <property type="term" value="F:ATP binding"/>
    <property type="evidence" value="ECO:0007669"/>
    <property type="project" value="InterPro"/>
</dbReference>
<evidence type="ECO:0000259" key="1">
    <source>
        <dbReference type="Pfam" id="PF00005"/>
    </source>
</evidence>
<dbReference type="RefSeq" id="WP_089525610.1">
    <property type="nucleotide sequence ID" value="NZ_NMUQ01000002.1"/>
</dbReference>
<dbReference type="InterPro" id="IPR003439">
    <property type="entry name" value="ABC_transporter-like_ATP-bd"/>
</dbReference>
<comment type="caution">
    <text evidence="2">The sequence shown here is derived from an EMBL/GenBank/DDBJ whole genome shotgun (WGS) entry which is preliminary data.</text>
</comment>
<gene>
    <name evidence="2" type="ORF">CGZ75_18145</name>
</gene>
<dbReference type="InterPro" id="IPR027417">
    <property type="entry name" value="P-loop_NTPase"/>
</dbReference>
<proteinExistence type="predicted"/>
<accession>A0A229NY11</accession>
<dbReference type="SUPFAM" id="SSF52540">
    <property type="entry name" value="P-loop containing nucleoside triphosphate hydrolases"/>
    <property type="match status" value="1"/>
</dbReference>
<reference evidence="2 3" key="1">
    <citation type="submission" date="2017-07" db="EMBL/GenBank/DDBJ databases">
        <title>Paenibacillus herberti R33 genome sequencing and assembly.</title>
        <authorList>
            <person name="Su W."/>
        </authorList>
    </citation>
    <scope>NUCLEOTIDE SEQUENCE [LARGE SCALE GENOMIC DNA]</scope>
    <source>
        <strain evidence="2 3">R33</strain>
    </source>
</reference>
<dbReference type="EMBL" id="NMUQ01000002">
    <property type="protein sequence ID" value="OXM14793.1"/>
    <property type="molecule type" value="Genomic_DNA"/>
</dbReference>
<feature type="domain" description="ABC transporter" evidence="1">
    <location>
        <begin position="13"/>
        <end position="67"/>
    </location>
</feature>
<keyword evidence="3" id="KW-1185">Reference proteome</keyword>
<dbReference type="Gene3D" id="3.40.50.300">
    <property type="entry name" value="P-loop containing nucleotide triphosphate hydrolases"/>
    <property type="match status" value="1"/>
</dbReference>
<dbReference type="OrthoDB" id="1551385at2"/>
<organism evidence="2 3">
    <name type="scientific">Paenibacillus herberti</name>
    <dbReference type="NCBI Taxonomy" id="1619309"/>
    <lineage>
        <taxon>Bacteria</taxon>
        <taxon>Bacillati</taxon>
        <taxon>Bacillota</taxon>
        <taxon>Bacilli</taxon>
        <taxon>Bacillales</taxon>
        <taxon>Paenibacillaceae</taxon>
        <taxon>Paenibacillus</taxon>
    </lineage>
</organism>
<evidence type="ECO:0000313" key="3">
    <source>
        <dbReference type="Proteomes" id="UP000215145"/>
    </source>
</evidence>
<name>A0A229NY11_9BACL</name>
<protein>
    <recommendedName>
        <fullName evidence="1">ABC transporter domain-containing protein</fullName>
    </recommendedName>
</protein>
<dbReference type="AlphaFoldDB" id="A0A229NY11"/>
<dbReference type="Proteomes" id="UP000215145">
    <property type="component" value="Unassembled WGS sequence"/>
</dbReference>
<sequence>MGLEAKHLIKRYGDNTVLHGISLEAGTGKATTIRSILGMVDYDSGAVTWNGRPITENRPSIGYLPEERGRS</sequence>